<evidence type="ECO:0000256" key="2">
    <source>
        <dbReference type="ARBA" id="ARBA00022857"/>
    </source>
</evidence>
<dbReference type="Gene3D" id="3.40.50.720">
    <property type="entry name" value="NAD(P)-binding Rossmann-like Domain"/>
    <property type="match status" value="1"/>
</dbReference>
<dbReference type="InterPro" id="IPR051164">
    <property type="entry name" value="NmrA-like_oxidored"/>
</dbReference>
<dbReference type="EMBL" id="KZ678133">
    <property type="protein sequence ID" value="PSN68795.1"/>
    <property type="molecule type" value="Genomic_DNA"/>
</dbReference>
<dbReference type="GO" id="GO:0005634">
    <property type="term" value="C:nucleus"/>
    <property type="evidence" value="ECO:0007669"/>
    <property type="project" value="TreeGrafter"/>
</dbReference>
<keyword evidence="2" id="KW-0521">NADP</keyword>
<protein>
    <submittedName>
        <fullName evidence="4">NAD(P)-binding protein</fullName>
    </submittedName>
</protein>
<dbReference type="SUPFAM" id="SSF51735">
    <property type="entry name" value="NAD(P)-binding Rossmann-fold domains"/>
    <property type="match status" value="1"/>
</dbReference>
<name>A0A2T2NTM9_CORCC</name>
<feature type="domain" description="NmrA-like" evidence="3">
    <location>
        <begin position="4"/>
        <end position="286"/>
    </location>
</feature>
<evidence type="ECO:0000259" key="3">
    <source>
        <dbReference type="Pfam" id="PF05368"/>
    </source>
</evidence>
<sequence length="323" mass="35405">MSTTKAILITGATGKQGGSVLKQLASHPSSPQFTLLAVTRNTTSVSAKSIVERYPSIKLVQGDLNDVSALFNAAKATLKETNKAETIWGVYSVQASLGPGVTVESEIKQGKALIDASIEEGVSHFVYSSVERGGNEKSFETQTPIPHFQTKYHIENYLLEKAGKKGETMGWTILRPVAFMDNLAPGFPTKVFLAALRDTLQGKTMQWVSTDDIGLFAAKAFRAPEEWNARAEGLAGDELTFDEMSGCFERAVGYPAPATFSMFGSALKWAVTELNIMITWFATDGYKVDVQRLRSEDKDLCGFERWLKERSGWKDQAAAHNSK</sequence>
<dbReference type="Pfam" id="PF05368">
    <property type="entry name" value="NmrA"/>
    <property type="match status" value="1"/>
</dbReference>
<dbReference type="InterPro" id="IPR008030">
    <property type="entry name" value="NmrA-like"/>
</dbReference>
<evidence type="ECO:0000313" key="4">
    <source>
        <dbReference type="EMBL" id="PSN68795.1"/>
    </source>
</evidence>
<dbReference type="Gene3D" id="3.90.25.10">
    <property type="entry name" value="UDP-galactose 4-epimerase, domain 1"/>
    <property type="match status" value="1"/>
</dbReference>
<dbReference type="STRING" id="1448308.A0A2T2NTM9"/>
<dbReference type="OrthoDB" id="9997102at2759"/>
<evidence type="ECO:0000313" key="5">
    <source>
        <dbReference type="Proteomes" id="UP000240883"/>
    </source>
</evidence>
<proteinExistence type="inferred from homology"/>
<accession>A0A2T2NTM9</accession>
<dbReference type="PANTHER" id="PTHR42748">
    <property type="entry name" value="NITROGEN METABOLITE REPRESSION PROTEIN NMRA FAMILY MEMBER"/>
    <property type="match status" value="1"/>
</dbReference>
<gene>
    <name evidence="4" type="ORF">BS50DRAFT_571976</name>
</gene>
<comment type="similarity">
    <text evidence="1">Belongs to the NmrA-type oxidoreductase family.</text>
</comment>
<evidence type="ECO:0000256" key="1">
    <source>
        <dbReference type="ARBA" id="ARBA00006328"/>
    </source>
</evidence>
<dbReference type="PANTHER" id="PTHR42748:SF25">
    <property type="entry name" value="NMRA FAMILY PROTEIN"/>
    <property type="match status" value="1"/>
</dbReference>
<organism evidence="4 5">
    <name type="scientific">Corynespora cassiicola Philippines</name>
    <dbReference type="NCBI Taxonomy" id="1448308"/>
    <lineage>
        <taxon>Eukaryota</taxon>
        <taxon>Fungi</taxon>
        <taxon>Dikarya</taxon>
        <taxon>Ascomycota</taxon>
        <taxon>Pezizomycotina</taxon>
        <taxon>Dothideomycetes</taxon>
        <taxon>Pleosporomycetidae</taxon>
        <taxon>Pleosporales</taxon>
        <taxon>Corynesporascaceae</taxon>
        <taxon>Corynespora</taxon>
    </lineage>
</organism>
<keyword evidence="5" id="KW-1185">Reference proteome</keyword>
<dbReference type="AlphaFoldDB" id="A0A2T2NTM9"/>
<reference evidence="4 5" key="1">
    <citation type="journal article" date="2018" name="Front. Microbiol.">
        <title>Genome-Wide Analysis of Corynespora cassiicola Leaf Fall Disease Putative Effectors.</title>
        <authorList>
            <person name="Lopez D."/>
            <person name="Ribeiro S."/>
            <person name="Label P."/>
            <person name="Fumanal B."/>
            <person name="Venisse J.S."/>
            <person name="Kohler A."/>
            <person name="de Oliveira R.R."/>
            <person name="Labutti K."/>
            <person name="Lipzen A."/>
            <person name="Lail K."/>
            <person name="Bauer D."/>
            <person name="Ohm R.A."/>
            <person name="Barry K.W."/>
            <person name="Spatafora J."/>
            <person name="Grigoriev I.V."/>
            <person name="Martin F.M."/>
            <person name="Pujade-Renaud V."/>
        </authorList>
    </citation>
    <scope>NUCLEOTIDE SEQUENCE [LARGE SCALE GENOMIC DNA]</scope>
    <source>
        <strain evidence="4 5">Philippines</strain>
    </source>
</reference>
<dbReference type="Proteomes" id="UP000240883">
    <property type="component" value="Unassembled WGS sequence"/>
</dbReference>
<dbReference type="InterPro" id="IPR036291">
    <property type="entry name" value="NAD(P)-bd_dom_sf"/>
</dbReference>